<evidence type="ECO:0000313" key="3">
    <source>
        <dbReference type="EMBL" id="AVF24366.1"/>
    </source>
</evidence>
<keyword evidence="1" id="KW-0472">Membrane</keyword>
<reference evidence="4" key="1">
    <citation type="submission" date="2017-02" db="EMBL/GenBank/DDBJ databases">
        <title>Delineation of Paenibacillus larvae strains originating from foulbrood outbreaks.</title>
        <authorList>
            <person name="Beims H."/>
            <person name="Bunk B."/>
            <person name="Sproeer C."/>
            <person name="Mohr K.I."/>
            <person name="Pradella S."/>
            <person name="Guenther G."/>
            <person name="Rohde M."/>
            <person name="von der Ohe W."/>
            <person name="Steinert M."/>
        </authorList>
    </citation>
    <scope>NUCLEOTIDE SEQUENCE [LARGE SCALE GENOMIC DNA]</scope>
    <source>
        <strain evidence="4">Eric_III</strain>
    </source>
</reference>
<dbReference type="InterPro" id="IPR007742">
    <property type="entry name" value="NosD_dom"/>
</dbReference>
<protein>
    <submittedName>
        <fullName evidence="3">Copper-binding periplasmic protein NosD</fullName>
    </submittedName>
</protein>
<dbReference type="STRING" id="147375.BXP28_16450"/>
<gene>
    <name evidence="3" type="primary">nosD</name>
    <name evidence="3" type="ORF">ERICIII_00100</name>
</gene>
<evidence type="ECO:0000313" key="4">
    <source>
        <dbReference type="Proteomes" id="UP000239833"/>
    </source>
</evidence>
<dbReference type="Proteomes" id="UP000239833">
    <property type="component" value="Chromosome"/>
</dbReference>
<dbReference type="SMART" id="SM00710">
    <property type="entry name" value="PbH1"/>
    <property type="match status" value="5"/>
</dbReference>
<accession>A0A2L1TUK5</accession>
<dbReference type="InterPro" id="IPR011050">
    <property type="entry name" value="Pectin_lyase_fold/virulence"/>
</dbReference>
<dbReference type="Pfam" id="PF05048">
    <property type="entry name" value="NosD"/>
    <property type="match status" value="1"/>
</dbReference>
<dbReference type="NCBIfam" id="TIGR03804">
    <property type="entry name" value="para_beta_helix"/>
    <property type="match status" value="2"/>
</dbReference>
<dbReference type="InterPro" id="IPR006626">
    <property type="entry name" value="PbH1"/>
</dbReference>
<dbReference type="Gene3D" id="2.160.20.10">
    <property type="entry name" value="Single-stranded right-handed beta-helix, Pectin lyase-like"/>
    <property type="match status" value="1"/>
</dbReference>
<keyword evidence="1" id="KW-1133">Transmembrane helix</keyword>
<dbReference type="AlphaFoldDB" id="A0A2L1TUK5"/>
<dbReference type="RefSeq" id="WP_077996439.1">
    <property type="nucleotide sequence ID" value="NZ_CP019655.1"/>
</dbReference>
<dbReference type="InterPro" id="IPR022441">
    <property type="entry name" value="Para_beta_helix_rpt-2"/>
</dbReference>
<name>A0A2L1TUK5_9BACL</name>
<dbReference type="GeneID" id="64216984"/>
<feature type="domain" description="Periplasmic copper-binding protein NosD beta helix" evidence="2">
    <location>
        <begin position="162"/>
        <end position="343"/>
    </location>
</feature>
<feature type="transmembrane region" description="Helical" evidence="1">
    <location>
        <begin position="419"/>
        <end position="440"/>
    </location>
</feature>
<keyword evidence="1" id="KW-0812">Transmembrane</keyword>
<sequence precursor="true">MRRSLLGQAARTGWLLLLMLFLLPIHESAVAAEDSGLSLQQRLDSAFEGETIRIPPGRYQGSFVIRKPLRLEAEGEVVLVSDSAKPPLTIQTNGAVVKGLQLETAFAETEDSALWMEGSGNEVSELNIRTSGTGVQLRNALENMLTGIGITRISGVNGGGQAQRGNGIDARESHGNFIRNCFVTNMFDGIYLENSDHNEVRESAVSMSRYGYHLMFSKGNRLVNNYGDRNVTGAMVMTSEDAVVTGNRWTKQSESVNSQGLLLYDVKGSRFAGNEVEGNRVGMYIELSDENELTDNVVRSNFIGIQIKHGSHNRIQENSFLSNVIQAEAQESSENQVSRNYWDAFKGLDTRGTGFSSIAFQVNPFYYTLTDETPAFQLFFQSPGMALLEQMMDSGLSQQPFTDTAPAMGPLHESVPVPLPGWGALVLSLLLAGGSFWIWIKMGVRSK</sequence>
<dbReference type="SUPFAM" id="SSF51126">
    <property type="entry name" value="Pectin lyase-like"/>
    <property type="match status" value="1"/>
</dbReference>
<proteinExistence type="predicted"/>
<organism evidence="3 4">
    <name type="scientific">Paenibacillus larvae subsp. larvae</name>
    <dbReference type="NCBI Taxonomy" id="147375"/>
    <lineage>
        <taxon>Bacteria</taxon>
        <taxon>Bacillati</taxon>
        <taxon>Bacillota</taxon>
        <taxon>Bacilli</taxon>
        <taxon>Bacillales</taxon>
        <taxon>Paenibacillaceae</taxon>
        <taxon>Paenibacillus</taxon>
    </lineage>
</organism>
<evidence type="ECO:0000256" key="1">
    <source>
        <dbReference type="SAM" id="Phobius"/>
    </source>
</evidence>
<evidence type="ECO:0000259" key="2">
    <source>
        <dbReference type="Pfam" id="PF05048"/>
    </source>
</evidence>
<dbReference type="InterPro" id="IPR012334">
    <property type="entry name" value="Pectin_lyas_fold"/>
</dbReference>
<dbReference type="EMBL" id="CP019655">
    <property type="protein sequence ID" value="AVF24366.1"/>
    <property type="molecule type" value="Genomic_DNA"/>
</dbReference>